<dbReference type="AlphaFoldDB" id="A0A5N5DPZ9"/>
<keyword evidence="3" id="KW-1185">Reference proteome</keyword>
<sequence length="350" mass="38815">MCKIHGYHYACGHFVRYRLSRCRGTFTKARRRRLKGTNIDDAPKLPACVAECYIIIASHSLCGSCLYEQFTAHWKVRISEAEGAYRDALDQGMKTGLGLWGWGAVGWGGNGIDDDSFDDGCDDDGDDGSADGGTGGPTDDGVGPTANKKKSQKICLKDEIERRRRTLETLRAEFSAESWSVRNRLPIIDRRPYSLPRIQPRLSNVPSPLRHEVFPEDVVVKEERNGRVEGDEGWCHYPTFQAFFVDTYGGGSGDAWEGDTADLTQTGAWDAALVANINFSNSLADDTQEPTGDESYYTEYNRFDTSPIEEDGTEEDDEEVPVMAYGPETRFPPLMRQNEGFAPGPDAAPP</sequence>
<accession>A0A5N5DPZ9</accession>
<gene>
    <name evidence="2" type="ORF">DBV05_g2465</name>
</gene>
<evidence type="ECO:0000256" key="1">
    <source>
        <dbReference type="SAM" id="MobiDB-lite"/>
    </source>
</evidence>
<dbReference type="EMBL" id="VCHE01000009">
    <property type="protein sequence ID" value="KAB2578972.1"/>
    <property type="molecule type" value="Genomic_DNA"/>
</dbReference>
<evidence type="ECO:0000313" key="2">
    <source>
        <dbReference type="EMBL" id="KAB2578972.1"/>
    </source>
</evidence>
<dbReference type="Proteomes" id="UP000325902">
    <property type="component" value="Unassembled WGS sequence"/>
</dbReference>
<dbReference type="OrthoDB" id="3933435at2759"/>
<protein>
    <submittedName>
        <fullName evidence="2">Uncharacterized protein</fullName>
    </submittedName>
</protein>
<proteinExistence type="predicted"/>
<name>A0A5N5DPZ9_9PEZI</name>
<feature type="region of interest" description="Disordered" evidence="1">
    <location>
        <begin position="116"/>
        <end position="150"/>
    </location>
</feature>
<evidence type="ECO:0000313" key="3">
    <source>
        <dbReference type="Proteomes" id="UP000325902"/>
    </source>
</evidence>
<reference evidence="2 3" key="1">
    <citation type="journal article" date="2019" name="Sci. Rep.">
        <title>A multi-omics analysis of the grapevine pathogen Lasiodiplodia theobromae reveals that temperature affects the expression of virulence- and pathogenicity-related genes.</title>
        <authorList>
            <person name="Felix C."/>
            <person name="Meneses R."/>
            <person name="Goncalves M.F.M."/>
            <person name="Tilleman L."/>
            <person name="Duarte A.S."/>
            <person name="Jorrin-Novo J.V."/>
            <person name="Van de Peer Y."/>
            <person name="Deforce D."/>
            <person name="Van Nieuwerburgh F."/>
            <person name="Esteves A.C."/>
            <person name="Alves A."/>
        </authorList>
    </citation>
    <scope>NUCLEOTIDE SEQUENCE [LARGE SCALE GENOMIC DNA]</scope>
    <source>
        <strain evidence="2 3">LA-SOL3</strain>
    </source>
</reference>
<feature type="region of interest" description="Disordered" evidence="1">
    <location>
        <begin position="327"/>
        <end position="350"/>
    </location>
</feature>
<comment type="caution">
    <text evidence="2">The sequence shown here is derived from an EMBL/GenBank/DDBJ whole genome shotgun (WGS) entry which is preliminary data.</text>
</comment>
<feature type="compositionally biased region" description="Acidic residues" evidence="1">
    <location>
        <begin position="116"/>
        <end position="129"/>
    </location>
</feature>
<organism evidence="2 3">
    <name type="scientific">Lasiodiplodia theobromae</name>
    <dbReference type="NCBI Taxonomy" id="45133"/>
    <lineage>
        <taxon>Eukaryota</taxon>
        <taxon>Fungi</taxon>
        <taxon>Dikarya</taxon>
        <taxon>Ascomycota</taxon>
        <taxon>Pezizomycotina</taxon>
        <taxon>Dothideomycetes</taxon>
        <taxon>Dothideomycetes incertae sedis</taxon>
        <taxon>Botryosphaeriales</taxon>
        <taxon>Botryosphaeriaceae</taxon>
        <taxon>Lasiodiplodia</taxon>
    </lineage>
</organism>